<proteinExistence type="predicted"/>
<dbReference type="InterPro" id="IPR050493">
    <property type="entry name" value="FAD-dep_Monooxygenase_BioMet"/>
</dbReference>
<evidence type="ECO:0000313" key="5">
    <source>
        <dbReference type="Proteomes" id="UP000681340"/>
    </source>
</evidence>
<keyword evidence="5" id="KW-1185">Reference proteome</keyword>
<dbReference type="Pfam" id="PF01494">
    <property type="entry name" value="FAD_binding_3"/>
    <property type="match status" value="1"/>
</dbReference>
<gene>
    <name evidence="4" type="ORF">Aau02nite_76110</name>
</gene>
<evidence type="ECO:0000259" key="3">
    <source>
        <dbReference type="Pfam" id="PF01494"/>
    </source>
</evidence>
<dbReference type="AlphaFoldDB" id="A0A919VVM1"/>
<dbReference type="GO" id="GO:0071949">
    <property type="term" value="F:FAD binding"/>
    <property type="evidence" value="ECO:0007669"/>
    <property type="project" value="InterPro"/>
</dbReference>
<accession>A0A919VVM1</accession>
<protein>
    <submittedName>
        <fullName evidence="4">FAD-dependent oxidoreductase</fullName>
    </submittedName>
</protein>
<dbReference type="PRINTS" id="PR00420">
    <property type="entry name" value="RNGMNOXGNASE"/>
</dbReference>
<dbReference type="Gene3D" id="3.50.50.60">
    <property type="entry name" value="FAD/NAD(P)-binding domain"/>
    <property type="match status" value="1"/>
</dbReference>
<dbReference type="PANTHER" id="PTHR13789">
    <property type="entry name" value="MONOOXYGENASE"/>
    <property type="match status" value="1"/>
</dbReference>
<organism evidence="4 5">
    <name type="scientific">Actinoplanes auranticolor</name>
    <dbReference type="NCBI Taxonomy" id="47988"/>
    <lineage>
        <taxon>Bacteria</taxon>
        <taxon>Bacillati</taxon>
        <taxon>Actinomycetota</taxon>
        <taxon>Actinomycetes</taxon>
        <taxon>Micromonosporales</taxon>
        <taxon>Micromonosporaceae</taxon>
        <taxon>Actinoplanes</taxon>
    </lineage>
</organism>
<keyword evidence="2" id="KW-0503">Monooxygenase</keyword>
<comment type="caution">
    <text evidence="4">The sequence shown here is derived from an EMBL/GenBank/DDBJ whole genome shotgun (WGS) entry which is preliminary data.</text>
</comment>
<evidence type="ECO:0000313" key="4">
    <source>
        <dbReference type="EMBL" id="GIM77472.1"/>
    </source>
</evidence>
<sequence>MRAVIVGGGIGGLCAALALRRTGWEVTVLERAPRIGAVGAGITLMANALAGLDALGVGDEVRAQGRVDAPGGTRTPDGRWLARIGAAELESALGTRALGIHRATLHRILLAALPEQALITEAAVTSVEPGAVLSSAGRFEADLIVGADGIDSAVRRQLWPDAVPPRYVGTTAWRGVTDEPWTGELTVAITWGPGTEFGIVPLGDGRVYWFAATNAPAGTRSDDEKAVVRSIVGSWHDPVPALLDATTTILHHDLRHLPAPLPTYVRGTVALLGDAAHAMTPNLGQGAAQAIEDAVVLGASCPPSRPLAEGLAGYDARRRPRSQSVARASYRIGRIGQQLTQPLLVAARNTAIRWTPPRLALRSMARYADWHP</sequence>
<feature type="domain" description="FAD-binding" evidence="3">
    <location>
        <begin position="3"/>
        <end position="328"/>
    </location>
</feature>
<evidence type="ECO:0000256" key="2">
    <source>
        <dbReference type="ARBA" id="ARBA00023033"/>
    </source>
</evidence>
<evidence type="ECO:0000256" key="1">
    <source>
        <dbReference type="ARBA" id="ARBA00023002"/>
    </source>
</evidence>
<dbReference type="RefSeq" id="WP_212993419.1">
    <property type="nucleotide sequence ID" value="NZ_BAABEA010000047.1"/>
</dbReference>
<name>A0A919VVM1_9ACTN</name>
<dbReference type="GO" id="GO:0004497">
    <property type="term" value="F:monooxygenase activity"/>
    <property type="evidence" value="ECO:0007669"/>
    <property type="project" value="UniProtKB-KW"/>
</dbReference>
<dbReference type="Proteomes" id="UP000681340">
    <property type="component" value="Unassembled WGS sequence"/>
</dbReference>
<keyword evidence="1" id="KW-0560">Oxidoreductase</keyword>
<dbReference type="InterPro" id="IPR036188">
    <property type="entry name" value="FAD/NAD-bd_sf"/>
</dbReference>
<dbReference type="EMBL" id="BOQL01000066">
    <property type="protein sequence ID" value="GIM77472.1"/>
    <property type="molecule type" value="Genomic_DNA"/>
</dbReference>
<dbReference type="PANTHER" id="PTHR13789:SF309">
    <property type="entry name" value="PUTATIVE (AFU_ORTHOLOGUE AFUA_6G14510)-RELATED"/>
    <property type="match status" value="1"/>
</dbReference>
<dbReference type="SUPFAM" id="SSF51905">
    <property type="entry name" value="FAD/NAD(P)-binding domain"/>
    <property type="match status" value="1"/>
</dbReference>
<reference evidence="4" key="1">
    <citation type="submission" date="2021-03" db="EMBL/GenBank/DDBJ databases">
        <title>Whole genome shotgun sequence of Actinoplanes auranticolor NBRC 12245.</title>
        <authorList>
            <person name="Komaki H."/>
            <person name="Tamura T."/>
        </authorList>
    </citation>
    <scope>NUCLEOTIDE SEQUENCE</scope>
    <source>
        <strain evidence="4">NBRC 12245</strain>
    </source>
</reference>
<dbReference type="InterPro" id="IPR002938">
    <property type="entry name" value="FAD-bd"/>
</dbReference>